<proteinExistence type="predicted"/>
<evidence type="ECO:0000313" key="9">
    <source>
        <dbReference type="Proteomes" id="UP000596276"/>
    </source>
</evidence>
<dbReference type="VEuPathDB" id="FungiDB:F9C07_6343"/>
<dbReference type="GO" id="GO:0016020">
    <property type="term" value="C:membrane"/>
    <property type="evidence" value="ECO:0007669"/>
    <property type="project" value="UniProtKB-SubCell"/>
</dbReference>
<dbReference type="EMBL" id="CP044621">
    <property type="protein sequence ID" value="QRD84056.1"/>
    <property type="molecule type" value="Genomic_DNA"/>
</dbReference>
<evidence type="ECO:0000256" key="6">
    <source>
        <dbReference type="SAM" id="MobiDB-lite"/>
    </source>
</evidence>
<evidence type="ECO:0000256" key="2">
    <source>
        <dbReference type="ARBA" id="ARBA00022692"/>
    </source>
</evidence>
<dbReference type="InterPro" id="IPR037185">
    <property type="entry name" value="EmrE-like"/>
</dbReference>
<dbReference type="VEuPathDB" id="FungiDB:AFLA_004781"/>
<evidence type="ECO:0000313" key="8">
    <source>
        <dbReference type="EMBL" id="QRD84056.1"/>
    </source>
</evidence>
<evidence type="ECO:0000256" key="1">
    <source>
        <dbReference type="ARBA" id="ARBA00004477"/>
    </source>
</evidence>
<feature type="region of interest" description="Disordered" evidence="6">
    <location>
        <begin position="672"/>
        <end position="693"/>
    </location>
</feature>
<dbReference type="InterPro" id="IPR008521">
    <property type="entry name" value="Mg_trans_NIPA"/>
</dbReference>
<gene>
    <name evidence="8" type="ORF">F9C07_6343</name>
</gene>
<feature type="compositionally biased region" description="Polar residues" evidence="6">
    <location>
        <begin position="537"/>
        <end position="547"/>
    </location>
</feature>
<organism evidence="8 9">
    <name type="scientific">Aspergillus flavus (strain ATCC 200026 / FGSC A1120 / IAM 13836 / NRRL 3357 / JCM 12722 / SRRC 167)</name>
    <dbReference type="NCBI Taxonomy" id="332952"/>
    <lineage>
        <taxon>Eukaryota</taxon>
        <taxon>Fungi</taxon>
        <taxon>Dikarya</taxon>
        <taxon>Ascomycota</taxon>
        <taxon>Pezizomycotina</taxon>
        <taxon>Eurotiomycetes</taxon>
        <taxon>Eurotiomycetidae</taxon>
        <taxon>Eurotiales</taxon>
        <taxon>Aspergillaceae</taxon>
        <taxon>Aspergillus</taxon>
        <taxon>Aspergillus subgen. Circumdati</taxon>
    </lineage>
</organism>
<keyword evidence="5 7" id="KW-0472">Membrane</keyword>
<comment type="subcellular location">
    <subcellularLocation>
        <location evidence="1">Endoplasmic reticulum membrane</location>
        <topology evidence="1">Multi-pass membrane protein</topology>
    </subcellularLocation>
</comment>
<dbReference type="Proteomes" id="UP000596276">
    <property type="component" value="Chromosome 5"/>
</dbReference>
<keyword evidence="9" id="KW-1185">Reference proteome</keyword>
<feature type="transmembrane region" description="Helical" evidence="7">
    <location>
        <begin position="260"/>
        <end position="278"/>
    </location>
</feature>
<protein>
    <submittedName>
        <fullName evidence="8">DUF803 domain membrane protein</fullName>
    </submittedName>
</protein>
<feature type="transmembrane region" description="Helical" evidence="7">
    <location>
        <begin position="205"/>
        <end position="225"/>
    </location>
</feature>
<feature type="compositionally biased region" description="Polar residues" evidence="6">
    <location>
        <begin position="495"/>
        <end position="506"/>
    </location>
</feature>
<reference evidence="9" key="1">
    <citation type="journal article" date="2021" name="G3 (Bethesda)">
        <title>Chromosome assembled and annotated genome sequence of Aspergillus flavus NRRL 3357.</title>
        <authorList>
            <person name="Skerker J.M."/>
            <person name="Pianalto K.M."/>
            <person name="Mondo S.J."/>
            <person name="Yang K."/>
            <person name="Arkin A.P."/>
            <person name="Keller N.P."/>
            <person name="Grigoriev I.V."/>
            <person name="Louise Glass N.L."/>
        </authorList>
    </citation>
    <scope>NUCLEOTIDE SEQUENCE [LARGE SCALE GENOMIC DNA]</scope>
    <source>
        <strain evidence="9">ATCC 200026 / FGSC A1120 / IAM 13836 / NRRL 3357 / JCM 12722 / SRRC 167</strain>
    </source>
</reference>
<keyword evidence="3" id="KW-0256">Endoplasmic reticulum</keyword>
<evidence type="ECO:0000256" key="5">
    <source>
        <dbReference type="ARBA" id="ARBA00023136"/>
    </source>
</evidence>
<feature type="transmembrane region" description="Helical" evidence="7">
    <location>
        <begin position="61"/>
        <end position="83"/>
    </location>
</feature>
<accession>A0A7U2QT64</accession>
<feature type="region of interest" description="Disordered" evidence="6">
    <location>
        <begin position="619"/>
        <end position="656"/>
    </location>
</feature>
<feature type="compositionally biased region" description="Polar residues" evidence="6">
    <location>
        <begin position="588"/>
        <end position="598"/>
    </location>
</feature>
<feature type="region of interest" description="Disordered" evidence="6">
    <location>
        <begin position="742"/>
        <end position="766"/>
    </location>
</feature>
<feature type="compositionally biased region" description="Low complexity" evidence="6">
    <location>
        <begin position="523"/>
        <end position="535"/>
    </location>
</feature>
<dbReference type="Pfam" id="PF05653">
    <property type="entry name" value="Mg_trans_NIPA"/>
    <property type="match status" value="1"/>
</dbReference>
<feature type="transmembrane region" description="Helical" evidence="7">
    <location>
        <begin position="352"/>
        <end position="380"/>
    </location>
</feature>
<feature type="compositionally biased region" description="Basic and acidic residues" evidence="6">
    <location>
        <begin position="672"/>
        <end position="684"/>
    </location>
</feature>
<evidence type="ECO:0000256" key="7">
    <source>
        <dbReference type="SAM" id="Phobius"/>
    </source>
</evidence>
<keyword evidence="4 7" id="KW-1133">Transmembrane helix</keyword>
<accession>B8NE03</accession>
<feature type="transmembrane region" description="Helical" evidence="7">
    <location>
        <begin position="231"/>
        <end position="251"/>
    </location>
</feature>
<feature type="transmembrane region" description="Helical" evidence="7">
    <location>
        <begin position="323"/>
        <end position="340"/>
    </location>
</feature>
<feature type="region of interest" description="Disordered" evidence="6">
    <location>
        <begin position="785"/>
        <end position="816"/>
    </location>
</feature>
<dbReference type="PANTHER" id="PTHR12570:SF65">
    <property type="entry name" value="MAGNESIUM TRANSPORTER NIPA9-RELATED"/>
    <property type="match status" value="1"/>
</dbReference>
<evidence type="ECO:0000256" key="4">
    <source>
        <dbReference type="ARBA" id="ARBA00022989"/>
    </source>
</evidence>
<feature type="transmembrane region" description="Helical" evidence="7">
    <location>
        <begin position="298"/>
        <end position="316"/>
    </location>
</feature>
<dbReference type="GO" id="GO:0015095">
    <property type="term" value="F:magnesium ion transmembrane transporter activity"/>
    <property type="evidence" value="ECO:0007669"/>
    <property type="project" value="InterPro"/>
</dbReference>
<dbReference type="SUPFAM" id="SSF103481">
    <property type="entry name" value="Multidrug resistance efflux transporter EmrE"/>
    <property type="match status" value="1"/>
</dbReference>
<dbReference type="OMA" id="VMQIRYI"/>
<feature type="region of interest" description="Disordered" evidence="6">
    <location>
        <begin position="474"/>
        <end position="600"/>
    </location>
</feature>
<dbReference type="AlphaFoldDB" id="A0A7U2QT64"/>
<feature type="transmembrane region" description="Helical" evidence="7">
    <location>
        <begin position="392"/>
        <end position="411"/>
    </location>
</feature>
<evidence type="ECO:0000256" key="3">
    <source>
        <dbReference type="ARBA" id="ARBA00022824"/>
    </source>
</evidence>
<name>A0A7U2QT64_ASPFN</name>
<sequence>MAHLHEVPLAAGLLTTFVPSAVPTLTLSSLYVSPSSQPFPTLASDPGYDDGGGGGGGMHEWSSLIGIVTALIGNILISLALNIQRYAHIRIEREWEHQKLQKEAEWKRANPGLGSTDTYGSVADHEYNDYETRGRNQSRRFARYRDESPEVRFVHHDQPHIDLGPEDDDEMDTNAHQDQMDESFMSDRTVRPGDLRRKSYLRSPYWWVGIVLMCVGEIGNFMAYGFAPASIVSPLGVVALISNCVIAPILLKEKFRGRDFWGVVVAVTGAVVVVLSASSSEEKIGPHDIWVMITRWEFETYVGISTVLIIGLLWASGKYGSRTVLIDVGLVALFGGYTALSTKGVSSLLSFTLWHVITFPITYLLVFVLVFSAVLQIRYINRALQRFDSTQVIPTQFVLFTLSVIIGSAVLYRDFENYTLDRAGKFVGGCLLTFLGVYFITSGRVRNDDESSYSNDEEEAIGLLAGERYRDSVDMSPPARHVRVQKPSRIPLETQAENMQSPSGSLLSHGIEGIDEGQRTPRGVSSAAPSSPVGSLTADSLTGQSLQPSPPMHPNSLLTNPWADAHESAIETPKSEPQIPQIDRPVTPEQSRPTTSGSPVLLRFPPAPGIEDNNLKVPAASGTETASPGIRSSTVPQTPPARRLRNSISSRFSPGPLLPTISAGFSAVVAESLRRGETSPVKDRKSMRRHRGKQLSTTIVDGFLRSRDGENANIDEGLGPRGVLPTARFNSTGDIATAPVTAGQSTTTLDTEDAPQNLQPDGSTSVSRIRSLSDSWSGGLAWLGGTLRKVNGHGNGHEQIAESQTNEEETGANTQA</sequence>
<feature type="compositionally biased region" description="Polar residues" evidence="6">
    <location>
        <begin position="622"/>
        <end position="636"/>
    </location>
</feature>
<keyword evidence="2 7" id="KW-0812">Transmembrane</keyword>
<dbReference type="PANTHER" id="PTHR12570">
    <property type="match status" value="1"/>
</dbReference>